<name>A0ACD3YSM0_FUSSC</name>
<reference evidence="1" key="1">
    <citation type="submission" date="2021-11" db="EMBL/GenBank/DDBJ databases">
        <title>Fusarium solani-melongenae Genome sequencing and assembly.</title>
        <authorList>
            <person name="Xie S."/>
            <person name="Huang L."/>
            <person name="Zhang X."/>
        </authorList>
    </citation>
    <scope>NUCLEOTIDE SEQUENCE</scope>
    <source>
        <strain evidence="1">CRI 24-3</strain>
    </source>
</reference>
<dbReference type="Proteomes" id="UP000830768">
    <property type="component" value="Chromosome 2"/>
</dbReference>
<evidence type="ECO:0000313" key="1">
    <source>
        <dbReference type="EMBL" id="UPK91964.1"/>
    </source>
</evidence>
<organism evidence="1 2">
    <name type="scientific">Fusarium solani subsp. cucurbitae</name>
    <name type="common">Neocosmosporum cucurbitae</name>
    <dbReference type="NCBI Taxonomy" id="2747967"/>
    <lineage>
        <taxon>Eukaryota</taxon>
        <taxon>Fungi</taxon>
        <taxon>Dikarya</taxon>
        <taxon>Ascomycota</taxon>
        <taxon>Pezizomycotina</taxon>
        <taxon>Sordariomycetes</taxon>
        <taxon>Hypocreomycetidae</taxon>
        <taxon>Hypocreales</taxon>
        <taxon>Nectriaceae</taxon>
        <taxon>Fusarium</taxon>
        <taxon>Fusarium solani species complex</taxon>
    </lineage>
</organism>
<keyword evidence="2" id="KW-1185">Reference proteome</keyword>
<proteinExistence type="predicted"/>
<evidence type="ECO:0000313" key="2">
    <source>
        <dbReference type="Proteomes" id="UP000830768"/>
    </source>
</evidence>
<protein>
    <submittedName>
        <fullName evidence="1">Uncharacterized protein</fullName>
    </submittedName>
</protein>
<gene>
    <name evidence="1" type="ORF">LCI18_002899</name>
</gene>
<dbReference type="EMBL" id="CP090031">
    <property type="protein sequence ID" value="UPK91964.1"/>
    <property type="molecule type" value="Genomic_DNA"/>
</dbReference>
<accession>A0ACD3YSM0</accession>
<sequence>MYKRHVPKRKRDKYPALKGLKPEDRKDDKHDVCVPKPDLLFGYRKHSAFPQQEDLVRELCGEMSANSGKLQYPFLVVELKGDQGSWTGATNQCMGGSATAVNIAENLNRRLGRCTSAATGDPIDSAVFSIAIRCSEAKLFVSWRQDDQDYFMAKIGQFSLHLHKQYNRFYRYVHNIFDWGKGERLERIREPLDLLQEDLKKIQDEKRREEAAKLTSESMPEREFFLRPSFAPIVRSKRSSKPHHKHSGDTSRPADLFEIDCYTRILGSATKVVHTFDTSVTQPGMILIRDNGEIGQRCACLIIKAYANHGWDPETSSNATDSSSPPKLTPGTTMRYCVLCGIPITRLPNEPWLQEFRAVWVEATHWDDVKLSGVGICNELDQVGVDSVPRHADKRYDDPLGPGPMIDVELRIFQLEHLIPPEYRVREPQAFWGWAFHSSCWDLLNQTFTPDLNLLFGAFLSVPIGLDGIINWGHSYGGAATFRHRGSVSTLISCFPDFFYIPPDFRSDPLHLPGLTDAIKNDLHLQDDPSQCRLAIANHSLEKDIFSRLAPELLEQILTLLPTPHVHSLRLASVVFATLNLSATFWASRFRQGNQFEHITEVSHSPPKSWKMLYLTVRALSRDNPNMASRRRVWKLVQSLQTTVSQMVDTPCNGSPLESWFESFMPVESPKEEGFWQTAKRGIIDPEARFHRGCRVLRVRTLHTSQPLRVQCVAVSLVRTGMGVFVSGLIFIYQDGKQDALGYIHQDQTVPIRFSTPQRIQGWQLALDTSGIRSIAVVTQEGTVSPWAGEPGNFPKWHLAEDEGITAVRAEFDAFKMVSLGRNKPRGLPSKHEWRNSRLWYSVPPDHLLFDGNDDYHSQDSSGPIISTVLFGGPEGRFISSPVEIAIWTFNGAYIGKMEFLYADPSLNQHLGDMEPAGSIPPREQRDSYQRTSMAIDSSGGEELVGIEVKEMSGYVIGLKLRTSFGREVTSPQHLMSNRIRWRAIKPTGSKIVGLFSTHSHIFQSLGLISTSLGVEGG</sequence>